<dbReference type="Gene3D" id="3.60.10.10">
    <property type="entry name" value="Endonuclease/exonuclease/phosphatase"/>
    <property type="match status" value="1"/>
</dbReference>
<dbReference type="PANTHER" id="PTHR35218:SF9">
    <property type="entry name" value="ENDONUCLEASE_EXONUCLEASE_PHOSPHATASE DOMAIN-CONTAINING PROTEIN"/>
    <property type="match status" value="1"/>
</dbReference>
<evidence type="ECO:0000313" key="3">
    <source>
        <dbReference type="Proteomes" id="UP001163823"/>
    </source>
</evidence>
<protein>
    <submittedName>
        <fullName evidence="2">Endonuclease/exonuclease/phosphatase family protein</fullName>
    </submittedName>
</protein>
<reference evidence="2" key="1">
    <citation type="journal article" date="2023" name="Science">
        <title>Elucidation of the pathway for biosynthesis of saponin adjuvants from the soapbark tree.</title>
        <authorList>
            <person name="Reed J."/>
            <person name="Orme A."/>
            <person name="El-Demerdash A."/>
            <person name="Owen C."/>
            <person name="Martin L.B.B."/>
            <person name="Misra R.C."/>
            <person name="Kikuchi S."/>
            <person name="Rejzek M."/>
            <person name="Martin A.C."/>
            <person name="Harkess A."/>
            <person name="Leebens-Mack J."/>
            <person name="Louveau T."/>
            <person name="Stephenson M.J."/>
            <person name="Osbourn A."/>
        </authorList>
    </citation>
    <scope>NUCLEOTIDE SEQUENCE</scope>
    <source>
        <strain evidence="2">S10</strain>
    </source>
</reference>
<keyword evidence="2" id="KW-0540">Nuclease</keyword>
<dbReference type="InterPro" id="IPR005135">
    <property type="entry name" value="Endo/exonuclease/phosphatase"/>
</dbReference>
<dbReference type="AlphaFoldDB" id="A0AAD7LUW6"/>
<organism evidence="2 3">
    <name type="scientific">Quillaja saponaria</name>
    <name type="common">Soap bark tree</name>
    <dbReference type="NCBI Taxonomy" id="32244"/>
    <lineage>
        <taxon>Eukaryota</taxon>
        <taxon>Viridiplantae</taxon>
        <taxon>Streptophyta</taxon>
        <taxon>Embryophyta</taxon>
        <taxon>Tracheophyta</taxon>
        <taxon>Spermatophyta</taxon>
        <taxon>Magnoliopsida</taxon>
        <taxon>eudicotyledons</taxon>
        <taxon>Gunneridae</taxon>
        <taxon>Pentapetalae</taxon>
        <taxon>rosids</taxon>
        <taxon>fabids</taxon>
        <taxon>Fabales</taxon>
        <taxon>Quillajaceae</taxon>
        <taxon>Quillaja</taxon>
    </lineage>
</organism>
<dbReference type="PANTHER" id="PTHR35218">
    <property type="entry name" value="RNASE H DOMAIN-CONTAINING PROTEIN"/>
    <property type="match status" value="1"/>
</dbReference>
<dbReference type="KEGG" id="qsa:O6P43_013454"/>
<gene>
    <name evidence="2" type="ORF">O6P43_013454</name>
</gene>
<keyword evidence="2" id="KW-0378">Hydrolase</keyword>
<dbReference type="EMBL" id="JARAOO010000006">
    <property type="protein sequence ID" value="KAJ7963505.1"/>
    <property type="molecule type" value="Genomic_DNA"/>
</dbReference>
<name>A0AAD7LUW6_QUISA</name>
<evidence type="ECO:0000259" key="1">
    <source>
        <dbReference type="Pfam" id="PF03372"/>
    </source>
</evidence>
<feature type="domain" description="Endonuclease/exonuclease/phosphatase" evidence="1">
    <location>
        <begin position="185"/>
        <end position="287"/>
    </location>
</feature>
<sequence length="345" mass="39414">MEDSDSDSEDDSEDKSGRDLAECPTIRLIKEEEKRLRDPLKHSLIVKLLGKRIGYGFLCKKLYQIWKPKGVLKLIHLASTSFIRVAKMLIRTHRHDILVILEPRISGDKAVHVILKLGFDMHQIDDVVGFSSGIGILWDNVKVKLQVETTHSQFIHCKIQEGLTHSWSFTAIYENPRLDIRDDCWNTSQSILGPWYVAGDFNEIAMSNEKMGGTSCKLAIANLETRFKIASFKILGAKGPKYTWKGSNQGFYGHVFKRLDRALANSDWVSQFPQAVVKVLPRIKSDHNLLLVDTTGLINYSGQKPFRFEAIRITHKDISIFINAQWDHPLHITEKLNKIVDPLKR</sequence>
<evidence type="ECO:0000313" key="2">
    <source>
        <dbReference type="EMBL" id="KAJ7963505.1"/>
    </source>
</evidence>
<keyword evidence="3" id="KW-1185">Reference proteome</keyword>
<dbReference type="Proteomes" id="UP001163823">
    <property type="component" value="Chromosome 6"/>
</dbReference>
<dbReference type="Pfam" id="PF03372">
    <property type="entry name" value="Exo_endo_phos"/>
    <property type="match status" value="1"/>
</dbReference>
<proteinExistence type="predicted"/>
<accession>A0AAD7LUW6</accession>
<dbReference type="SUPFAM" id="SSF56219">
    <property type="entry name" value="DNase I-like"/>
    <property type="match status" value="1"/>
</dbReference>
<dbReference type="InterPro" id="IPR036691">
    <property type="entry name" value="Endo/exonu/phosph_ase_sf"/>
</dbReference>
<dbReference type="GO" id="GO:0004519">
    <property type="term" value="F:endonuclease activity"/>
    <property type="evidence" value="ECO:0007669"/>
    <property type="project" value="UniProtKB-KW"/>
</dbReference>
<keyword evidence="2" id="KW-0255">Endonuclease</keyword>
<comment type="caution">
    <text evidence="2">The sequence shown here is derived from an EMBL/GenBank/DDBJ whole genome shotgun (WGS) entry which is preliminary data.</text>
</comment>